<dbReference type="PANTHER" id="PTHR30024:SF47">
    <property type="entry name" value="TAURINE-BINDING PERIPLASMIC PROTEIN"/>
    <property type="match status" value="1"/>
</dbReference>
<keyword evidence="4" id="KW-0812">Transmembrane</keyword>
<keyword evidence="4" id="KW-0472">Membrane</keyword>
<accession>E8MAT2</accession>
<dbReference type="Pfam" id="PF09084">
    <property type="entry name" value="NMT1"/>
    <property type="match status" value="1"/>
</dbReference>
<protein>
    <recommendedName>
        <fullName evidence="5">SsuA/THI5-like domain-containing protein</fullName>
    </recommendedName>
</protein>
<dbReference type="SUPFAM" id="SSF53850">
    <property type="entry name" value="Periplasmic binding protein-like II"/>
    <property type="match status" value="1"/>
</dbReference>
<gene>
    <name evidence="6" type="ORF">VISI1226_10542</name>
</gene>
<dbReference type="Proteomes" id="UP000006228">
    <property type="component" value="Unassembled WGS sequence"/>
</dbReference>
<dbReference type="GO" id="GO:0042597">
    <property type="term" value="C:periplasmic space"/>
    <property type="evidence" value="ECO:0007669"/>
    <property type="project" value="UniProtKB-SubCell"/>
</dbReference>
<dbReference type="PANTHER" id="PTHR30024">
    <property type="entry name" value="ALIPHATIC SULFONATES-BINDING PROTEIN-RELATED"/>
    <property type="match status" value="1"/>
</dbReference>
<proteinExistence type="inferred from homology"/>
<keyword evidence="4" id="KW-1133">Transmembrane helix</keyword>
<dbReference type="Gene3D" id="3.40.190.10">
    <property type="entry name" value="Periplasmic binding protein-like II"/>
    <property type="match status" value="3"/>
</dbReference>
<comment type="subcellular location">
    <subcellularLocation>
        <location evidence="1">Periplasm</location>
    </subcellularLocation>
</comment>
<dbReference type="GeneID" id="95570677"/>
<dbReference type="InterPro" id="IPR015168">
    <property type="entry name" value="SsuA/THI5"/>
</dbReference>
<evidence type="ECO:0000256" key="1">
    <source>
        <dbReference type="ARBA" id="ARBA00004418"/>
    </source>
</evidence>
<evidence type="ECO:0000256" key="3">
    <source>
        <dbReference type="ARBA" id="ARBA00022729"/>
    </source>
</evidence>
<evidence type="ECO:0000256" key="4">
    <source>
        <dbReference type="SAM" id="Phobius"/>
    </source>
</evidence>
<dbReference type="GO" id="GO:0042918">
    <property type="term" value="P:alkanesulfonate transmembrane transport"/>
    <property type="evidence" value="ECO:0007669"/>
    <property type="project" value="TreeGrafter"/>
</dbReference>
<evidence type="ECO:0000313" key="7">
    <source>
        <dbReference type="Proteomes" id="UP000006228"/>
    </source>
</evidence>
<keyword evidence="3" id="KW-0732">Signal</keyword>
<organism evidence="6 7">
    <name type="scientific">Vibrio sinaloensis DSM 21326</name>
    <dbReference type="NCBI Taxonomy" id="945550"/>
    <lineage>
        <taxon>Bacteria</taxon>
        <taxon>Pseudomonadati</taxon>
        <taxon>Pseudomonadota</taxon>
        <taxon>Gammaproteobacteria</taxon>
        <taxon>Vibrionales</taxon>
        <taxon>Vibrionaceae</taxon>
        <taxon>Vibrio</taxon>
        <taxon>Vibrio oreintalis group</taxon>
    </lineage>
</organism>
<evidence type="ECO:0000256" key="2">
    <source>
        <dbReference type="ARBA" id="ARBA00010742"/>
    </source>
</evidence>
<comment type="caution">
    <text evidence="6">The sequence shown here is derived from an EMBL/GenBank/DDBJ whole genome shotgun (WGS) entry which is preliminary data.</text>
</comment>
<reference evidence="6 7" key="1">
    <citation type="journal article" date="2012" name="Int. J. Syst. Evol. Microbiol.">
        <title>Vibrio caribbeanicus sp. nov., isolated from the marine sponge Scleritoderma cyanea.</title>
        <authorList>
            <person name="Hoffmann M."/>
            <person name="Monday S.R."/>
            <person name="Allard M.W."/>
            <person name="Strain E.A."/>
            <person name="Whittaker P."/>
            <person name="Naum M."/>
            <person name="McCarthy P.J."/>
            <person name="Lopez J.V."/>
            <person name="Fischer M."/>
            <person name="Brown E.W."/>
        </authorList>
    </citation>
    <scope>NUCLEOTIDE SEQUENCE [LARGE SCALE GENOMIC DNA]</scope>
    <source>
        <strain evidence="7">DSMZ 21326</strain>
    </source>
</reference>
<dbReference type="AlphaFoldDB" id="E8MAT2"/>
<feature type="domain" description="SsuA/THI5-like" evidence="5">
    <location>
        <begin position="50"/>
        <end position="259"/>
    </location>
</feature>
<sequence length="332" mass="37144">MESMPLGQHKGLWIGSVCLLLIGAGSFYFLSKERGEVNHVRIGVTLTPIVSPFLIAEKLDLFEKYSLSVDLYPCVSGNACTQLMLDHDVDYAAASESVVMFQSHEHSEIALLVSFVESDNDLKLLTLSPNNIVSVAQLEGKRVGVIKGTASEFYFDSVLLANDLKELNVDKVYLEPHELVPALLSYHVEAISAWEPMGYQADLLSAADVINLGTRGIYQLSFNLLSTRPYLEFVGDEPQRLLQALNEAVLWINANPEQAQSIIAKRLKIPVNQVKWSWPDYVFRLSLGNSLLSNLQFQTRWAKESGLVAGSSPDYREVFFPQPYLQATMRRE</sequence>
<feature type="transmembrane region" description="Helical" evidence="4">
    <location>
        <begin position="12"/>
        <end position="31"/>
    </location>
</feature>
<name>E8MAT2_PHOS4</name>
<dbReference type="RefSeq" id="WP_008079659.1">
    <property type="nucleotide sequence ID" value="NZ_AEVT01000098.1"/>
</dbReference>
<dbReference type="eggNOG" id="COG0715">
    <property type="taxonomic scope" value="Bacteria"/>
</dbReference>
<comment type="similarity">
    <text evidence="2">Belongs to the bacterial solute-binding protein SsuA/TauA family.</text>
</comment>
<dbReference type="EMBL" id="AEVT01000098">
    <property type="protein sequence ID" value="EGA68762.1"/>
    <property type="molecule type" value="Genomic_DNA"/>
</dbReference>
<evidence type="ECO:0000259" key="5">
    <source>
        <dbReference type="Pfam" id="PF09084"/>
    </source>
</evidence>
<evidence type="ECO:0000313" key="6">
    <source>
        <dbReference type="EMBL" id="EGA68762.1"/>
    </source>
</evidence>